<comment type="caution">
    <text evidence="2">The sequence shown here is derived from an EMBL/GenBank/DDBJ whole genome shotgun (WGS) entry which is preliminary data.</text>
</comment>
<reference evidence="2" key="1">
    <citation type="submission" date="2022-11" db="EMBL/GenBank/DDBJ databases">
        <authorList>
            <person name="Petersen C."/>
        </authorList>
    </citation>
    <scope>NUCLEOTIDE SEQUENCE</scope>
    <source>
        <strain evidence="2">IBT 16849</strain>
    </source>
</reference>
<protein>
    <submittedName>
        <fullName evidence="2">Peptidoglycan-binding Lysin subgroup</fullName>
    </submittedName>
</protein>
<gene>
    <name evidence="2" type="ORF">N7472_004723</name>
</gene>
<dbReference type="AlphaFoldDB" id="A0A9W9JND8"/>
<feature type="chain" id="PRO_5040730217" evidence="1">
    <location>
        <begin position="19"/>
        <end position="102"/>
    </location>
</feature>
<dbReference type="InterPro" id="IPR036779">
    <property type="entry name" value="LysM_dom_sf"/>
</dbReference>
<evidence type="ECO:0000256" key="1">
    <source>
        <dbReference type="SAM" id="SignalP"/>
    </source>
</evidence>
<accession>A0A9W9JND8</accession>
<keyword evidence="1" id="KW-0732">Signal</keyword>
<reference evidence="2" key="2">
    <citation type="journal article" date="2023" name="IMA Fungus">
        <title>Comparative genomic study of the Penicillium genus elucidates a diverse pangenome and 15 lateral gene transfer events.</title>
        <authorList>
            <person name="Petersen C."/>
            <person name="Sorensen T."/>
            <person name="Nielsen M.R."/>
            <person name="Sondergaard T.E."/>
            <person name="Sorensen J.L."/>
            <person name="Fitzpatrick D.A."/>
            <person name="Frisvad J.C."/>
            <person name="Nielsen K.L."/>
        </authorList>
    </citation>
    <scope>NUCLEOTIDE SEQUENCE</scope>
    <source>
        <strain evidence="2">IBT 16849</strain>
    </source>
</reference>
<proteinExistence type="predicted"/>
<evidence type="ECO:0000313" key="2">
    <source>
        <dbReference type="EMBL" id="KAJ5199519.1"/>
    </source>
</evidence>
<organism evidence="2 3">
    <name type="scientific">Penicillium cf. griseofulvum</name>
    <dbReference type="NCBI Taxonomy" id="2972120"/>
    <lineage>
        <taxon>Eukaryota</taxon>
        <taxon>Fungi</taxon>
        <taxon>Dikarya</taxon>
        <taxon>Ascomycota</taxon>
        <taxon>Pezizomycotina</taxon>
        <taxon>Eurotiomycetes</taxon>
        <taxon>Eurotiomycetidae</taxon>
        <taxon>Eurotiales</taxon>
        <taxon>Aspergillaceae</taxon>
        <taxon>Penicillium</taxon>
    </lineage>
</organism>
<feature type="signal peptide" evidence="1">
    <location>
        <begin position="1"/>
        <end position="18"/>
    </location>
</feature>
<evidence type="ECO:0000313" key="3">
    <source>
        <dbReference type="Proteomes" id="UP001150879"/>
    </source>
</evidence>
<sequence>MWTPSVVTALLFASTVQSASLFRSSHDSNHRVNRAVKQEVSDKCKFSVKTNTWSTCGKLIDHYNVTLPDFYYMNPDVEADCSQFHPGETYCLRFSTIIRRYL</sequence>
<keyword evidence="3" id="KW-1185">Reference proteome</keyword>
<dbReference type="OrthoDB" id="5985073at2759"/>
<name>A0A9W9JND8_9EURO</name>
<dbReference type="EMBL" id="JAPQKP010000003">
    <property type="protein sequence ID" value="KAJ5199519.1"/>
    <property type="molecule type" value="Genomic_DNA"/>
</dbReference>
<dbReference type="Proteomes" id="UP001150879">
    <property type="component" value="Unassembled WGS sequence"/>
</dbReference>
<dbReference type="Gene3D" id="3.10.350.10">
    <property type="entry name" value="LysM domain"/>
    <property type="match status" value="1"/>
</dbReference>